<evidence type="ECO:0000256" key="4">
    <source>
        <dbReference type="ARBA" id="ARBA00022801"/>
    </source>
</evidence>
<evidence type="ECO:0000256" key="3">
    <source>
        <dbReference type="ARBA" id="ARBA00022723"/>
    </source>
</evidence>
<dbReference type="PANTHER" id="PTHR42978">
    <property type="entry name" value="QUORUM-QUENCHING LACTONASE YTNP-RELATED-RELATED"/>
    <property type="match status" value="1"/>
</dbReference>
<dbReference type="InterPro" id="IPR036866">
    <property type="entry name" value="RibonucZ/Hydroxyglut_hydro"/>
</dbReference>
<comment type="cofactor">
    <cofactor evidence="1">
        <name>Zn(2+)</name>
        <dbReference type="ChEBI" id="CHEBI:29105"/>
    </cofactor>
</comment>
<dbReference type="RefSeq" id="WP_320325837.1">
    <property type="nucleotide sequence ID" value="NZ_JALBUS010000009.1"/>
</dbReference>
<dbReference type="Gene3D" id="3.60.15.10">
    <property type="entry name" value="Ribonuclease Z/Hydroxyacylglutathione hydrolase-like"/>
    <property type="match status" value="1"/>
</dbReference>
<evidence type="ECO:0000256" key="5">
    <source>
        <dbReference type="ARBA" id="ARBA00022833"/>
    </source>
</evidence>
<reference evidence="7 8" key="1">
    <citation type="submission" date="2022-03" db="EMBL/GenBank/DDBJ databases">
        <title>Novel taxa within the pig intestine.</title>
        <authorList>
            <person name="Wylensek D."/>
            <person name="Bishof K."/>
            <person name="Afrizal A."/>
            <person name="Clavel T."/>
        </authorList>
    </citation>
    <scope>NUCLEOTIDE SEQUENCE [LARGE SCALE GENOMIC DNA]</scope>
    <source>
        <strain evidence="7 8">Cla-KB-P134</strain>
    </source>
</reference>
<feature type="domain" description="Metallo-beta-lactamase" evidence="6">
    <location>
        <begin position="2"/>
        <end position="82"/>
    </location>
</feature>
<comment type="caution">
    <text evidence="7">The sequence shown here is derived from an EMBL/GenBank/DDBJ whole genome shotgun (WGS) entry which is preliminary data.</text>
</comment>
<evidence type="ECO:0000313" key="7">
    <source>
        <dbReference type="EMBL" id="MDX8417549.1"/>
    </source>
</evidence>
<dbReference type="SUPFAM" id="SSF56281">
    <property type="entry name" value="Metallo-hydrolase/oxidoreductase"/>
    <property type="match status" value="1"/>
</dbReference>
<organism evidence="7 8">
    <name type="scientific">Absicoccus intestinalis</name>
    <dbReference type="NCBI Taxonomy" id="2926319"/>
    <lineage>
        <taxon>Bacteria</taxon>
        <taxon>Bacillati</taxon>
        <taxon>Bacillota</taxon>
        <taxon>Erysipelotrichia</taxon>
        <taxon>Erysipelotrichales</taxon>
        <taxon>Erysipelotrichaceae</taxon>
        <taxon>Absicoccus</taxon>
    </lineage>
</organism>
<accession>A0ABU4WMS9</accession>
<dbReference type="PANTHER" id="PTHR42978:SF2">
    <property type="entry name" value="102 KBASES UNSTABLE REGION: FROM 1 TO 119443"/>
    <property type="match status" value="1"/>
</dbReference>
<dbReference type="Proteomes" id="UP001285244">
    <property type="component" value="Unassembled WGS sequence"/>
</dbReference>
<sequence>MENQGHRVLIDTGWSEACVDHPLSHLRFGLWFASEPVLKREEAIPYQLQKLSLKPSDIDAIVLTHLDCDHVSGLRPLKEAKHIYCSKEEWQHAQTRDVRYRKAFWEGVHIETVSMKKDTSSPFG</sequence>
<evidence type="ECO:0000256" key="1">
    <source>
        <dbReference type="ARBA" id="ARBA00001947"/>
    </source>
</evidence>
<dbReference type="Pfam" id="PF00753">
    <property type="entry name" value="Lactamase_B"/>
    <property type="match status" value="1"/>
</dbReference>
<comment type="similarity">
    <text evidence="2">Belongs to the metallo-beta-lactamase superfamily.</text>
</comment>
<gene>
    <name evidence="7" type="ORF">MOZ64_06800</name>
</gene>
<dbReference type="EMBL" id="JALBUS010000009">
    <property type="protein sequence ID" value="MDX8417549.1"/>
    <property type="molecule type" value="Genomic_DNA"/>
</dbReference>
<evidence type="ECO:0000256" key="2">
    <source>
        <dbReference type="ARBA" id="ARBA00007749"/>
    </source>
</evidence>
<keyword evidence="8" id="KW-1185">Reference proteome</keyword>
<keyword evidence="4" id="KW-0378">Hydrolase</keyword>
<keyword evidence="3" id="KW-0479">Metal-binding</keyword>
<dbReference type="InterPro" id="IPR051013">
    <property type="entry name" value="MBL_superfamily_lactonases"/>
</dbReference>
<protein>
    <submittedName>
        <fullName evidence="7">MBL fold metallo-hydrolase</fullName>
    </submittedName>
</protein>
<proteinExistence type="inferred from homology"/>
<dbReference type="InterPro" id="IPR001279">
    <property type="entry name" value="Metallo-B-lactamas"/>
</dbReference>
<name>A0ABU4WMS9_9FIRM</name>
<keyword evidence="5" id="KW-0862">Zinc</keyword>
<evidence type="ECO:0000259" key="6">
    <source>
        <dbReference type="Pfam" id="PF00753"/>
    </source>
</evidence>
<evidence type="ECO:0000313" key="8">
    <source>
        <dbReference type="Proteomes" id="UP001285244"/>
    </source>
</evidence>